<dbReference type="PROSITE" id="PS50112">
    <property type="entry name" value="PAS"/>
    <property type="match status" value="2"/>
</dbReference>
<dbReference type="InterPro" id="IPR000700">
    <property type="entry name" value="PAS-assoc_C"/>
</dbReference>
<dbReference type="CDD" id="cd00130">
    <property type="entry name" value="PAS"/>
    <property type="match status" value="3"/>
</dbReference>
<dbReference type="InterPro" id="IPR000014">
    <property type="entry name" value="PAS"/>
</dbReference>
<dbReference type="Proteomes" id="UP000294678">
    <property type="component" value="Unassembled WGS sequence"/>
</dbReference>
<dbReference type="PANTHER" id="PTHR44757">
    <property type="entry name" value="DIGUANYLATE CYCLASE DGCP"/>
    <property type="match status" value="1"/>
</dbReference>
<sequence length="532" mass="62581">MEQNKFLENIDDLLIITDTNGKIIFCNKITLDKLGYTFEELKNKNITDIYSKKDTSFLIDNIHNKKANADSLYSLLILDKKGNFIELATSILYGIWNNSEVIIFISKKIQKQKAFENFKKLFNNKIIMMMIIDYSNLTILDANNAFLSKLELNRKEILNKNITELDLFNNSIDKNKMITSLKRIHNISDLNVEVTTKSGKTVYLIISGDLIDDKDKNLLLLVMLDISEQVILNKKLDTQRKQLINIIEGTELGTWEWDLVTNQTIFNEYWANMIGYTLKELEPTTIKTWEKFIHPDDKEETENILQKHFEKKISYYESEFRMKHKKGHWVWISAKGKVIEWSFDNKPLKMFGTHTDITQKKKFEAIIKENSIRDPLTNIYNRRYLDEQLKNLILENKRENNIFSVAILDIDFFKNINDNYGHLAGDFILQEFTKIIKSHIRPYDIFGRYGGEEFILILLHVGNNEMYEILNRILDFILQKDFIYNNEIIKLSFSAGMCDINEFLIPTVNQIYECIDKKLYIAKNNGRSLIIK</sequence>
<evidence type="ECO:0000313" key="5">
    <source>
        <dbReference type="Proteomes" id="UP000294678"/>
    </source>
</evidence>
<name>A0AA46I6P4_9FUSO</name>
<dbReference type="InterPro" id="IPR001610">
    <property type="entry name" value="PAC"/>
</dbReference>
<evidence type="ECO:0000259" key="3">
    <source>
        <dbReference type="PROSITE" id="PS50887"/>
    </source>
</evidence>
<evidence type="ECO:0000259" key="2">
    <source>
        <dbReference type="PROSITE" id="PS50113"/>
    </source>
</evidence>
<comment type="caution">
    <text evidence="4">The sequence shown here is derived from an EMBL/GenBank/DDBJ whole genome shotgun (WGS) entry which is preliminary data.</text>
</comment>
<organism evidence="4 5">
    <name type="scientific">Hypnocyclicus thermotrophus</name>
    <dbReference type="NCBI Taxonomy" id="1627895"/>
    <lineage>
        <taxon>Bacteria</taxon>
        <taxon>Fusobacteriati</taxon>
        <taxon>Fusobacteriota</taxon>
        <taxon>Fusobacteriia</taxon>
        <taxon>Fusobacteriales</taxon>
        <taxon>Fusobacteriaceae</taxon>
        <taxon>Hypnocyclicus</taxon>
    </lineage>
</organism>
<dbReference type="NCBIfam" id="TIGR00254">
    <property type="entry name" value="GGDEF"/>
    <property type="match status" value="1"/>
</dbReference>
<dbReference type="InterPro" id="IPR029787">
    <property type="entry name" value="Nucleotide_cyclase"/>
</dbReference>
<accession>A0AA46I6P4</accession>
<dbReference type="Pfam" id="PF08447">
    <property type="entry name" value="PAS_3"/>
    <property type="match status" value="1"/>
</dbReference>
<dbReference type="Gene3D" id="3.30.70.270">
    <property type="match status" value="1"/>
</dbReference>
<dbReference type="NCBIfam" id="TIGR00229">
    <property type="entry name" value="sensory_box"/>
    <property type="match status" value="3"/>
</dbReference>
<dbReference type="SUPFAM" id="SSF55073">
    <property type="entry name" value="Nucleotide cyclase"/>
    <property type="match status" value="1"/>
</dbReference>
<dbReference type="InterPro" id="IPR052155">
    <property type="entry name" value="Biofilm_reg_signaling"/>
</dbReference>
<evidence type="ECO:0000313" key="4">
    <source>
        <dbReference type="EMBL" id="TDT71966.1"/>
    </source>
</evidence>
<feature type="domain" description="PAS" evidence="1">
    <location>
        <begin position="239"/>
        <end position="312"/>
    </location>
</feature>
<dbReference type="PROSITE" id="PS50113">
    <property type="entry name" value="PAC"/>
    <property type="match status" value="1"/>
</dbReference>
<feature type="domain" description="GGDEF" evidence="3">
    <location>
        <begin position="401"/>
        <end position="532"/>
    </location>
</feature>
<dbReference type="SMART" id="SM00086">
    <property type="entry name" value="PAC"/>
    <property type="match status" value="2"/>
</dbReference>
<dbReference type="AlphaFoldDB" id="A0AA46I6P4"/>
<gene>
    <name evidence="4" type="ORF">EV215_0659</name>
</gene>
<dbReference type="InterPro" id="IPR000160">
    <property type="entry name" value="GGDEF_dom"/>
</dbReference>
<dbReference type="PROSITE" id="PS50887">
    <property type="entry name" value="GGDEF"/>
    <property type="match status" value="1"/>
</dbReference>
<feature type="domain" description="PAS" evidence="1">
    <location>
        <begin position="1"/>
        <end position="69"/>
    </location>
</feature>
<reference evidence="4 5" key="1">
    <citation type="submission" date="2019-03" db="EMBL/GenBank/DDBJ databases">
        <title>Genomic Encyclopedia of Type Strains, Phase IV (KMG-IV): sequencing the most valuable type-strain genomes for metagenomic binning, comparative biology and taxonomic classification.</title>
        <authorList>
            <person name="Goeker M."/>
        </authorList>
    </citation>
    <scope>NUCLEOTIDE SEQUENCE [LARGE SCALE GENOMIC DNA]</scope>
    <source>
        <strain evidence="4 5">DSM 100055</strain>
    </source>
</reference>
<feature type="domain" description="PAC" evidence="2">
    <location>
        <begin position="316"/>
        <end position="369"/>
    </location>
</feature>
<dbReference type="PANTHER" id="PTHR44757:SF2">
    <property type="entry name" value="BIOFILM ARCHITECTURE MAINTENANCE PROTEIN MBAA"/>
    <property type="match status" value="1"/>
</dbReference>
<dbReference type="RefSeq" id="WP_166667333.1">
    <property type="nucleotide sequence ID" value="NZ_SOBG01000002.1"/>
</dbReference>
<dbReference type="FunFam" id="3.30.70.270:FF:000001">
    <property type="entry name" value="Diguanylate cyclase domain protein"/>
    <property type="match status" value="1"/>
</dbReference>
<keyword evidence="5" id="KW-1185">Reference proteome</keyword>
<proteinExistence type="predicted"/>
<dbReference type="Pfam" id="PF13426">
    <property type="entry name" value="PAS_9"/>
    <property type="match status" value="2"/>
</dbReference>
<dbReference type="SMART" id="SM00091">
    <property type="entry name" value="PAS"/>
    <property type="match status" value="3"/>
</dbReference>
<dbReference type="Pfam" id="PF00990">
    <property type="entry name" value="GGDEF"/>
    <property type="match status" value="1"/>
</dbReference>
<dbReference type="Gene3D" id="3.30.450.20">
    <property type="entry name" value="PAS domain"/>
    <property type="match status" value="3"/>
</dbReference>
<dbReference type="InterPro" id="IPR035965">
    <property type="entry name" value="PAS-like_dom_sf"/>
</dbReference>
<dbReference type="CDD" id="cd01949">
    <property type="entry name" value="GGDEF"/>
    <property type="match status" value="1"/>
</dbReference>
<protein>
    <submittedName>
        <fullName evidence="4">PAS domain S-box-containing protein/diguanylate cyclase (GGDEF)-like protein</fullName>
    </submittedName>
</protein>
<dbReference type="SMART" id="SM00267">
    <property type="entry name" value="GGDEF"/>
    <property type="match status" value="1"/>
</dbReference>
<evidence type="ECO:0000259" key="1">
    <source>
        <dbReference type="PROSITE" id="PS50112"/>
    </source>
</evidence>
<dbReference type="EMBL" id="SOBG01000002">
    <property type="protein sequence ID" value="TDT71966.1"/>
    <property type="molecule type" value="Genomic_DNA"/>
</dbReference>
<dbReference type="InterPro" id="IPR013655">
    <property type="entry name" value="PAS_fold_3"/>
</dbReference>
<dbReference type="InterPro" id="IPR043128">
    <property type="entry name" value="Rev_trsase/Diguanyl_cyclase"/>
</dbReference>
<dbReference type="SUPFAM" id="SSF55785">
    <property type="entry name" value="PYP-like sensor domain (PAS domain)"/>
    <property type="match status" value="3"/>
</dbReference>